<keyword evidence="3" id="KW-0326">Glycosidase</keyword>
<organism evidence="6 7">
    <name type="scientific">Undibacterium curvum</name>
    <dbReference type="NCBI Taxonomy" id="2762294"/>
    <lineage>
        <taxon>Bacteria</taxon>
        <taxon>Pseudomonadati</taxon>
        <taxon>Pseudomonadota</taxon>
        <taxon>Betaproteobacteria</taxon>
        <taxon>Burkholderiales</taxon>
        <taxon>Oxalobacteraceae</taxon>
        <taxon>Undibacterium</taxon>
    </lineage>
</organism>
<name>A0ABR7A2W2_9BURK</name>
<evidence type="ECO:0000256" key="1">
    <source>
        <dbReference type="ARBA" id="ARBA00008061"/>
    </source>
</evidence>
<dbReference type="InterPro" id="IPR017853">
    <property type="entry name" value="GH"/>
</dbReference>
<keyword evidence="3" id="KW-0378">Hydrolase</keyword>
<dbReference type="PRINTS" id="PR00110">
    <property type="entry name" value="ALPHAAMYLASE"/>
</dbReference>
<evidence type="ECO:0000313" key="7">
    <source>
        <dbReference type="Proteomes" id="UP000654304"/>
    </source>
</evidence>
<feature type="domain" description="Glycosyl hydrolase family 13 catalytic" evidence="5">
    <location>
        <begin position="65"/>
        <end position="491"/>
    </location>
</feature>
<dbReference type="PANTHER" id="PTHR10357">
    <property type="entry name" value="ALPHA-AMYLASE FAMILY MEMBER"/>
    <property type="match status" value="1"/>
</dbReference>
<reference evidence="6 7" key="1">
    <citation type="submission" date="2020-08" db="EMBL/GenBank/DDBJ databases">
        <title>Novel species isolated from subtropical streams in China.</title>
        <authorList>
            <person name="Lu H."/>
        </authorList>
    </citation>
    <scope>NUCLEOTIDE SEQUENCE [LARGE SCALE GENOMIC DNA]</scope>
    <source>
        <strain evidence="6 7">CY22W</strain>
    </source>
</reference>
<comment type="catalytic activity">
    <reaction evidence="3">
        <text>Endohydrolysis of (1-&gt;4)-alpha-D-glucosidic linkages in polysaccharides containing three or more (1-&gt;4)-alpha-linked D-glucose units.</text>
        <dbReference type="EC" id="3.2.1.1"/>
    </reaction>
</comment>
<dbReference type="Pfam" id="PF00128">
    <property type="entry name" value="Alpha-amylase"/>
    <property type="match status" value="2"/>
</dbReference>
<keyword evidence="4" id="KW-0732">Signal</keyword>
<gene>
    <name evidence="6" type="ORF">H8K43_06140</name>
</gene>
<keyword evidence="7" id="KW-1185">Reference proteome</keyword>
<dbReference type="EMBL" id="JACOGD010000002">
    <property type="protein sequence ID" value="MBC3931249.1"/>
    <property type="molecule type" value="Genomic_DNA"/>
</dbReference>
<proteinExistence type="inferred from homology"/>
<dbReference type="SMART" id="SM00642">
    <property type="entry name" value="Aamy"/>
    <property type="match status" value="1"/>
</dbReference>
<dbReference type="PANTHER" id="PTHR10357:SF209">
    <property type="entry name" value="PERIPLASMIC ALPHA-AMYLASE"/>
    <property type="match status" value="1"/>
</dbReference>
<evidence type="ECO:0000256" key="3">
    <source>
        <dbReference type="RuleBase" id="RU361134"/>
    </source>
</evidence>
<evidence type="ECO:0000259" key="5">
    <source>
        <dbReference type="SMART" id="SM00642"/>
    </source>
</evidence>
<comment type="similarity">
    <text evidence="1 2">Belongs to the glycosyl hydrolase 13 family.</text>
</comment>
<dbReference type="SUPFAM" id="SSF51445">
    <property type="entry name" value="(Trans)glycosidases"/>
    <property type="match status" value="1"/>
</dbReference>
<dbReference type="InterPro" id="IPR006047">
    <property type="entry name" value="GH13_cat_dom"/>
</dbReference>
<sequence>MKYVLSTALAGLLSLSGWSLAQSQPQRAQQRTQTSSAIAAASSAAKPHTQQQAARFLWANATVYFLMTDRFLNANPRNDHAYGRQADGAALRSFMGGDLAGVTRKIKEGYFNALGVNAIWITPPVEQVHGATDEGSGRSYGFHGYWAKDFTRLDASLGSEQDLRELVDTAHKHGIRILLDVVMNHTGPATEKDALWPDSWIRLDPVCTYQDVPTTVACALVKGLPDLKTEVMKDTPLPPVLAEKWKAEGRYEQEVLELDTFFARTGLPRAPRYYLMKWHTDWVRRFGIDGFRADTVKHTEPELWKELKTLASEAHSDWKRSNPAKVYFDEPFYMTAEVYGYSLQQGQQFRMDGGSQINYFQYGFDSLINFGFKSDAKADYETLFSSYARQLHGPLKSYSVLNYISSHDDDQPFDPLRQQAISAGTRLLLSPGAAQIYYGDETARDLQVAHARGDAKLRSVMNWDELKKNRRVQYSHVQEILQHWQKLGRFRQQHPAIGAGQHQQLTAQPYTFSRILQQADWQDQVVIALDLPAAQAVSITVAPVFANGSRVKDSYTGHSAIVKDGKVSLPRAGIVALIAQDQ</sequence>
<evidence type="ECO:0000256" key="2">
    <source>
        <dbReference type="RuleBase" id="RU003615"/>
    </source>
</evidence>
<protein>
    <recommendedName>
        <fullName evidence="3">Alpha-amylase</fullName>
        <ecNumber evidence="3">3.2.1.1</ecNumber>
    </recommendedName>
</protein>
<feature type="signal peptide" evidence="4">
    <location>
        <begin position="1"/>
        <end position="21"/>
    </location>
</feature>
<accession>A0ABR7A2W2</accession>
<dbReference type="InterPro" id="IPR006046">
    <property type="entry name" value="Alpha_amylase"/>
</dbReference>
<dbReference type="Proteomes" id="UP000654304">
    <property type="component" value="Unassembled WGS sequence"/>
</dbReference>
<evidence type="ECO:0000256" key="4">
    <source>
        <dbReference type="SAM" id="SignalP"/>
    </source>
</evidence>
<keyword evidence="3" id="KW-0119">Carbohydrate metabolism</keyword>
<feature type="chain" id="PRO_5046582149" description="Alpha-amylase" evidence="4">
    <location>
        <begin position="22"/>
        <end position="582"/>
    </location>
</feature>
<dbReference type="EC" id="3.2.1.1" evidence="3"/>
<comment type="caution">
    <text evidence="6">The sequence shown here is derived from an EMBL/GenBank/DDBJ whole genome shotgun (WGS) entry which is preliminary data.</text>
</comment>
<evidence type="ECO:0000313" key="6">
    <source>
        <dbReference type="EMBL" id="MBC3931249.1"/>
    </source>
</evidence>
<dbReference type="Gene3D" id="3.20.20.80">
    <property type="entry name" value="Glycosidases"/>
    <property type="match status" value="2"/>
</dbReference>
<dbReference type="RefSeq" id="WP_186902997.1">
    <property type="nucleotide sequence ID" value="NZ_JACOGD010000002.1"/>
</dbReference>